<feature type="transmembrane region" description="Helical" evidence="5">
    <location>
        <begin position="471"/>
        <end position="488"/>
    </location>
</feature>
<evidence type="ECO:0000256" key="1">
    <source>
        <dbReference type="ARBA" id="ARBA00004141"/>
    </source>
</evidence>
<proteinExistence type="predicted"/>
<comment type="subcellular location">
    <subcellularLocation>
        <location evidence="1">Membrane</location>
        <topology evidence="1">Multi-pass membrane protein</topology>
    </subcellularLocation>
</comment>
<dbReference type="OrthoDB" id="5526866at2"/>
<reference evidence="7 8" key="1">
    <citation type="journal article" date="2014" name="Genome Announc.">
        <title>Genome Sequence and Methylome of Soil Bacterium Gemmatirosa kalamazoonensis KBS708T, a Member of the Rarely Cultivated Gemmatimonadetes Phylum.</title>
        <authorList>
            <person name="Debruyn J.M."/>
            <person name="Radosevich M."/>
            <person name="Wommack K.E."/>
            <person name="Polson S.W."/>
            <person name="Hauser L.J."/>
            <person name="Fawaz M.N."/>
            <person name="Korlach J."/>
            <person name="Tsai Y.C."/>
        </authorList>
    </citation>
    <scope>NUCLEOTIDE SEQUENCE [LARGE SCALE GENOMIC DNA]</scope>
    <source>
        <strain evidence="7 8">KBS708</strain>
    </source>
</reference>
<dbReference type="Proteomes" id="UP000019151">
    <property type="component" value="Chromosome"/>
</dbReference>
<name>W0RDY5_9BACT</name>
<feature type="transmembrane region" description="Helical" evidence="5">
    <location>
        <begin position="192"/>
        <end position="209"/>
    </location>
</feature>
<feature type="domain" description="O-antigen ligase-related" evidence="6">
    <location>
        <begin position="223"/>
        <end position="386"/>
    </location>
</feature>
<protein>
    <recommendedName>
        <fullName evidence="6">O-antigen ligase-related domain-containing protein</fullName>
    </recommendedName>
</protein>
<dbReference type="GO" id="GO:0016020">
    <property type="term" value="C:membrane"/>
    <property type="evidence" value="ECO:0007669"/>
    <property type="project" value="UniProtKB-SubCell"/>
</dbReference>
<feature type="transmembrane region" description="Helical" evidence="5">
    <location>
        <begin position="383"/>
        <end position="404"/>
    </location>
</feature>
<keyword evidence="3 5" id="KW-1133">Transmembrane helix</keyword>
<feature type="transmembrane region" description="Helical" evidence="5">
    <location>
        <begin position="150"/>
        <end position="172"/>
    </location>
</feature>
<dbReference type="RefSeq" id="WP_025410073.1">
    <property type="nucleotide sequence ID" value="NZ_CP007128.1"/>
</dbReference>
<dbReference type="InterPro" id="IPR051533">
    <property type="entry name" value="WaaL-like"/>
</dbReference>
<feature type="transmembrane region" description="Helical" evidence="5">
    <location>
        <begin position="120"/>
        <end position="138"/>
    </location>
</feature>
<feature type="transmembrane region" description="Helical" evidence="5">
    <location>
        <begin position="94"/>
        <end position="114"/>
    </location>
</feature>
<gene>
    <name evidence="7" type="ORF">J421_1003</name>
</gene>
<feature type="transmembrane region" description="Helical" evidence="5">
    <location>
        <begin position="411"/>
        <end position="428"/>
    </location>
</feature>
<feature type="transmembrane region" description="Helical" evidence="5">
    <location>
        <begin position="239"/>
        <end position="258"/>
    </location>
</feature>
<evidence type="ECO:0000256" key="2">
    <source>
        <dbReference type="ARBA" id="ARBA00022692"/>
    </source>
</evidence>
<evidence type="ECO:0000259" key="6">
    <source>
        <dbReference type="Pfam" id="PF04932"/>
    </source>
</evidence>
<evidence type="ECO:0000256" key="5">
    <source>
        <dbReference type="SAM" id="Phobius"/>
    </source>
</evidence>
<feature type="transmembrane region" description="Helical" evidence="5">
    <location>
        <begin position="270"/>
        <end position="291"/>
    </location>
</feature>
<dbReference type="STRING" id="861299.J421_1003"/>
<dbReference type="HOGENOM" id="CLU_476309_0_0_0"/>
<organism evidence="7 8">
    <name type="scientific">Gemmatirosa kalamazoonensis</name>
    <dbReference type="NCBI Taxonomy" id="861299"/>
    <lineage>
        <taxon>Bacteria</taxon>
        <taxon>Pseudomonadati</taxon>
        <taxon>Gemmatimonadota</taxon>
        <taxon>Gemmatimonadia</taxon>
        <taxon>Gemmatimonadales</taxon>
        <taxon>Gemmatimonadaceae</taxon>
        <taxon>Gemmatirosa</taxon>
    </lineage>
</organism>
<evidence type="ECO:0000313" key="7">
    <source>
        <dbReference type="EMBL" id="AHG88540.1"/>
    </source>
</evidence>
<dbReference type="KEGG" id="gba:J421_1003"/>
<dbReference type="PANTHER" id="PTHR37422">
    <property type="entry name" value="TEICHURONIC ACID BIOSYNTHESIS PROTEIN TUAE"/>
    <property type="match status" value="1"/>
</dbReference>
<evidence type="ECO:0000256" key="3">
    <source>
        <dbReference type="ARBA" id="ARBA00022989"/>
    </source>
</evidence>
<feature type="transmembrane region" description="Helical" evidence="5">
    <location>
        <begin position="216"/>
        <end position="233"/>
    </location>
</feature>
<dbReference type="EMBL" id="CP007128">
    <property type="protein sequence ID" value="AHG88540.1"/>
    <property type="molecule type" value="Genomic_DNA"/>
</dbReference>
<keyword evidence="2 5" id="KW-0812">Transmembrane</keyword>
<dbReference type="Pfam" id="PF04932">
    <property type="entry name" value="Wzy_C"/>
    <property type="match status" value="1"/>
</dbReference>
<sequence length="572" mass="58719">MTSSGLAPAITSSDRLALRTLQVGAVAVPLAVTSYKIFELDRFFLPKELVVHLCAALCAALCIGRRPLPASVAGARPIGGGEPFLSARPVSQGLTWVDLALVLFLALSLASCFAAPNPWLAARALSISLAGAALFWSARHLATRGIGDQVVAIAGAACAIAAATSLLQAYGVRTDFFSLNRAPGGTFGNRNFVAHLSAIGGPLLVYTVLRARGVPGALGAALGLAATTAALVLSRSRGAYLATAASIPPLAIGLWRAGKLPGARPGVMRAAMLAAAIGVGAAGALTVPNTLNWKTNSDNPYLESVRGVVDYRSGSGKGRLKQYTNSVKMTAAHPLLGVGTGNWSVRYPRYAPDGDPSLVDGNMTANPWPSSDWVAVLSERGPAALLALGGVLLGLAVWAHAAAWRARQAEEALAGGVLGATLLATVVVGTFDAVILLAAPAFVAWTAFGALAERSGSPTMAGRVLRPPRGLRRLGALALALLLIASAVRSLGQTIAMGLFSTGNASAIAMAARLDPGSYRVRVRQAEIASGRRRCEAALAARSLYPEADAARRLASGCRRPTSTARRRAGGA</sequence>
<dbReference type="AlphaFoldDB" id="W0RDY5"/>
<dbReference type="PANTHER" id="PTHR37422:SF23">
    <property type="entry name" value="TEICHURONIC ACID BIOSYNTHESIS PROTEIN TUAE"/>
    <property type="match status" value="1"/>
</dbReference>
<dbReference type="InParanoid" id="W0RDY5"/>
<accession>W0RDY5</accession>
<dbReference type="eggNOG" id="COG3307">
    <property type="taxonomic scope" value="Bacteria"/>
</dbReference>
<dbReference type="InterPro" id="IPR007016">
    <property type="entry name" value="O-antigen_ligase-rel_domated"/>
</dbReference>
<keyword evidence="8" id="KW-1185">Reference proteome</keyword>
<evidence type="ECO:0000256" key="4">
    <source>
        <dbReference type="ARBA" id="ARBA00023136"/>
    </source>
</evidence>
<evidence type="ECO:0000313" key="8">
    <source>
        <dbReference type="Proteomes" id="UP000019151"/>
    </source>
</evidence>
<keyword evidence="4 5" id="KW-0472">Membrane</keyword>